<accession>A0A6C1KT92</accession>
<dbReference type="RefSeq" id="WP_138398559.1">
    <property type="nucleotide sequence ID" value="NZ_JBAFVI010000001.1"/>
</dbReference>
<dbReference type="OrthoDB" id="6867569at2"/>
<dbReference type="EMBL" id="VAUP01000015">
    <property type="protein sequence ID" value="TLX43646.1"/>
    <property type="molecule type" value="Genomic_DNA"/>
</dbReference>
<evidence type="ECO:0000259" key="1">
    <source>
        <dbReference type="Pfam" id="PF09860"/>
    </source>
</evidence>
<evidence type="ECO:0000313" key="3">
    <source>
        <dbReference type="Proteomes" id="UP000305131"/>
    </source>
</evidence>
<comment type="caution">
    <text evidence="2">The sequence shown here is derived from an EMBL/GenBank/DDBJ whole genome shotgun (WGS) entry which is preliminary data.</text>
</comment>
<reference evidence="2 3" key="1">
    <citation type="submission" date="2019-05" db="EMBL/GenBank/DDBJ databases">
        <authorList>
            <person name="Zhou X."/>
        </authorList>
    </citation>
    <scope>NUCLEOTIDE SEQUENCE [LARGE SCALE GENOMIC DNA]</scope>
    <source>
        <strain evidence="2 3">DSM 432</strain>
    </source>
</reference>
<dbReference type="InterPro" id="IPR018656">
    <property type="entry name" value="DUF2087"/>
</dbReference>
<gene>
    <name evidence="2" type="ORF">FBQ73_05885</name>
</gene>
<dbReference type="Proteomes" id="UP000305131">
    <property type="component" value="Unassembled WGS sequence"/>
</dbReference>
<name>A0A6C1KT92_XANAU</name>
<dbReference type="GeneID" id="95772990"/>
<dbReference type="AlphaFoldDB" id="A0A6C1KT92"/>
<sequence>MSRTAFPFATHDVAGLARALGRELAASEKTPGHVELLNMLARSAGYRNFQHFRANHAAEARLASLPAPPEPVDLKRVEHAAKHFDGAGRLTRWPAKDSRRALCLWVLWSRIPAAETFNEAQVNELLRAWHLFDDPALLRRCLVDTGRLWRTTDGRRYRRIEQRPPEEALVLIRHLGRQAH</sequence>
<proteinExistence type="predicted"/>
<protein>
    <submittedName>
        <fullName evidence="2">DUF2087 domain-containing protein</fullName>
    </submittedName>
</protein>
<feature type="domain" description="DUF2087" evidence="1">
    <location>
        <begin position="89"/>
        <end position="159"/>
    </location>
</feature>
<organism evidence="2 3">
    <name type="scientific">Xanthobacter autotrophicus</name>
    <dbReference type="NCBI Taxonomy" id="280"/>
    <lineage>
        <taxon>Bacteria</taxon>
        <taxon>Pseudomonadati</taxon>
        <taxon>Pseudomonadota</taxon>
        <taxon>Alphaproteobacteria</taxon>
        <taxon>Hyphomicrobiales</taxon>
        <taxon>Xanthobacteraceae</taxon>
        <taxon>Xanthobacter</taxon>
    </lineage>
</organism>
<dbReference type="Pfam" id="PF09860">
    <property type="entry name" value="DUF2087"/>
    <property type="match status" value="1"/>
</dbReference>
<evidence type="ECO:0000313" key="2">
    <source>
        <dbReference type="EMBL" id="TLX43646.1"/>
    </source>
</evidence>